<accession>A0A381Z9E0</accession>
<evidence type="ECO:0000313" key="1">
    <source>
        <dbReference type="EMBL" id="SVA85809.1"/>
    </source>
</evidence>
<protein>
    <recommendedName>
        <fullName evidence="2">UDP-N-acetylglucosamine 2-epimerase domain-containing protein</fullName>
    </recommendedName>
</protein>
<sequence length="288" mass="31376">ASPDRSLVRMARAAGIRITVVLDEWYAYRFRFTVPDTKEAVVFPDAIALQDEAALHDATGEAIPASICRITGAPSLAHLTSWAEGLRKDPPQAPKILDELAGRPVVTFLSETHAADFGSAPGEQGPLGAFLGYTETSVWQSVREVLERIGKPVVVVEKLHPSAESEIARPPATPPVDWRPVHEAHLWSLLWHSDLVLGMTSMALLEAAVLGRRTVSYQPGMIGEERCTAVRLGIAGRVESADELEAICEDVIGNRAFRRDSRVRRFPFAAVEAARNVVELALEGTSRS</sequence>
<dbReference type="EMBL" id="UINC01020431">
    <property type="protein sequence ID" value="SVA85809.1"/>
    <property type="molecule type" value="Genomic_DNA"/>
</dbReference>
<reference evidence="1" key="1">
    <citation type="submission" date="2018-05" db="EMBL/GenBank/DDBJ databases">
        <authorList>
            <person name="Lanie J.A."/>
            <person name="Ng W.-L."/>
            <person name="Kazmierczak K.M."/>
            <person name="Andrzejewski T.M."/>
            <person name="Davidsen T.M."/>
            <person name="Wayne K.J."/>
            <person name="Tettelin H."/>
            <person name="Glass J.I."/>
            <person name="Rusch D."/>
            <person name="Podicherti R."/>
            <person name="Tsui H.-C.T."/>
            <person name="Winkler M.E."/>
        </authorList>
    </citation>
    <scope>NUCLEOTIDE SEQUENCE</scope>
</reference>
<organism evidence="1">
    <name type="scientific">marine metagenome</name>
    <dbReference type="NCBI Taxonomy" id="408172"/>
    <lineage>
        <taxon>unclassified sequences</taxon>
        <taxon>metagenomes</taxon>
        <taxon>ecological metagenomes</taxon>
    </lineage>
</organism>
<proteinExistence type="predicted"/>
<dbReference type="AlphaFoldDB" id="A0A381Z9E0"/>
<gene>
    <name evidence="1" type="ORF">METZ01_LOCUS138663</name>
</gene>
<name>A0A381Z9E0_9ZZZZ</name>
<evidence type="ECO:0008006" key="2">
    <source>
        <dbReference type="Google" id="ProtNLM"/>
    </source>
</evidence>
<feature type="non-terminal residue" evidence="1">
    <location>
        <position position="1"/>
    </location>
</feature>
<dbReference type="SUPFAM" id="SSF53756">
    <property type="entry name" value="UDP-Glycosyltransferase/glycogen phosphorylase"/>
    <property type="match status" value="1"/>
</dbReference>